<organism evidence="1 2">
    <name type="scientific">Paramecium pentaurelia</name>
    <dbReference type="NCBI Taxonomy" id="43138"/>
    <lineage>
        <taxon>Eukaryota</taxon>
        <taxon>Sar</taxon>
        <taxon>Alveolata</taxon>
        <taxon>Ciliophora</taxon>
        <taxon>Intramacronucleata</taxon>
        <taxon>Oligohymenophorea</taxon>
        <taxon>Peniculida</taxon>
        <taxon>Parameciidae</taxon>
        <taxon>Paramecium</taxon>
    </lineage>
</organism>
<dbReference type="OrthoDB" id="282867at2759"/>
<comment type="caution">
    <text evidence="1">The sequence shown here is derived from an EMBL/GenBank/DDBJ whole genome shotgun (WGS) entry which is preliminary data.</text>
</comment>
<sequence>MQINQKGHLDCHGKHTQRPIYFEINIKLLKWPNSYHLVLLMKYNVHQDLGQQKYQFQLKGKGKLFNDQRENGVHGPENYQPQISLIVPNGFQKIPQGIGEKKNPFQSLSFNPGPRRYEQNSGFDKVFKKREFITKPGERRSFI</sequence>
<dbReference type="EMBL" id="CAJJDO010000128">
    <property type="protein sequence ID" value="CAD8201511.1"/>
    <property type="molecule type" value="Genomic_DNA"/>
</dbReference>
<evidence type="ECO:0000313" key="1">
    <source>
        <dbReference type="EMBL" id="CAD8201511.1"/>
    </source>
</evidence>
<proteinExistence type="predicted"/>
<keyword evidence="2" id="KW-1185">Reference proteome</keyword>
<dbReference type="Proteomes" id="UP000689195">
    <property type="component" value="Unassembled WGS sequence"/>
</dbReference>
<name>A0A8S1XK80_9CILI</name>
<protein>
    <submittedName>
        <fullName evidence="1">Uncharacterized protein</fullName>
    </submittedName>
</protein>
<evidence type="ECO:0000313" key="2">
    <source>
        <dbReference type="Proteomes" id="UP000689195"/>
    </source>
</evidence>
<reference evidence="1" key="1">
    <citation type="submission" date="2021-01" db="EMBL/GenBank/DDBJ databases">
        <authorList>
            <consortium name="Genoscope - CEA"/>
            <person name="William W."/>
        </authorList>
    </citation>
    <scope>NUCLEOTIDE SEQUENCE</scope>
</reference>
<gene>
    <name evidence="1" type="ORF">PPENT_87.1.T1280045</name>
</gene>
<accession>A0A8S1XK80</accession>
<dbReference type="AlphaFoldDB" id="A0A8S1XK80"/>